<protein>
    <recommendedName>
        <fullName evidence="4">Pyruvoyl-dependent arginine decarboxylase AaxB</fullName>
        <ecNumber evidence="3">4.1.1.19</ecNumber>
    </recommendedName>
</protein>
<evidence type="ECO:0000256" key="1">
    <source>
        <dbReference type="ARBA" id="ARBA00001928"/>
    </source>
</evidence>
<sequence>MSANRVPKALFLTKGVGVHREKLGSFEEALRDAKIACYNLVKVSSIFPPHCKIMGRDKGVANLKPGEITFCVMSENSTDEPGRIISASVGIALPKDKNNFGYLSEHHSFGQEAKHAGDYAEDLAASMLASTLGIKFDVDQDWNERKGIWKMRDEIVRSKSITQSAKGDSKGRWTTVIAAAVFCEYH</sequence>
<evidence type="ECO:0000256" key="3">
    <source>
        <dbReference type="ARBA" id="ARBA00012426"/>
    </source>
</evidence>
<name>A0A2N5ZAS9_MUIH1</name>
<proteinExistence type="inferred from homology"/>
<dbReference type="SUPFAM" id="SSF56271">
    <property type="entry name" value="Pyruvoyl-dependent histidine and arginine decarboxylases"/>
    <property type="match status" value="1"/>
</dbReference>
<dbReference type="GO" id="GO:0008792">
    <property type="term" value="F:arginine decarboxylase activity"/>
    <property type="evidence" value="ECO:0007669"/>
    <property type="project" value="UniProtKB-EC"/>
</dbReference>
<dbReference type="AlphaFoldDB" id="A0A2N5ZAS9"/>
<dbReference type="InterPro" id="IPR016104">
    <property type="entry name" value="Pyr-dep_his/arg-deCO2ase"/>
</dbReference>
<dbReference type="HAMAP" id="MF_01404">
    <property type="entry name" value="PvlArgDC"/>
    <property type="match status" value="1"/>
</dbReference>
<comment type="similarity">
    <text evidence="2">Belongs to the pyruvoyl-dependent arginine decarboxylase family.</text>
</comment>
<dbReference type="SFLD" id="SFLDS00055">
    <property type="entry name" value="Pyruvoyl-Dependent_Histidine/A"/>
    <property type="match status" value="1"/>
</dbReference>
<dbReference type="EMBL" id="PKTG01000130">
    <property type="protein sequence ID" value="PLX15768.1"/>
    <property type="molecule type" value="Genomic_DNA"/>
</dbReference>
<gene>
    <name evidence="9" type="ORF">C0601_12390</name>
</gene>
<dbReference type="GO" id="GO:0006527">
    <property type="term" value="P:L-arginine catabolic process"/>
    <property type="evidence" value="ECO:0007669"/>
    <property type="project" value="InterPro"/>
</dbReference>
<comment type="caution">
    <text evidence="9">The sequence shown here is derived from an EMBL/GenBank/DDBJ whole genome shotgun (WGS) entry which is preliminary data.</text>
</comment>
<dbReference type="PIRSF" id="PIRSF005216">
    <property type="entry name" value="Pyruvoyl-dep_arg_deCO2ase"/>
    <property type="match status" value="1"/>
</dbReference>
<accession>A0A2N5ZAS9</accession>
<reference evidence="9 10" key="1">
    <citation type="submission" date="2017-11" db="EMBL/GenBank/DDBJ databases">
        <title>Genome-resolved metagenomics identifies genetic mobility, metabolic interactions, and unexpected diversity in perchlorate-reducing communities.</title>
        <authorList>
            <person name="Barnum T.P."/>
            <person name="Figueroa I.A."/>
            <person name="Carlstrom C.I."/>
            <person name="Lucas L.N."/>
            <person name="Engelbrektson A.L."/>
            <person name="Coates J.D."/>
        </authorList>
    </citation>
    <scope>NUCLEOTIDE SEQUENCE [LARGE SCALE GENOMIC DNA]</scope>
    <source>
        <strain evidence="9">BM706</strain>
    </source>
</reference>
<comment type="catalytic activity">
    <reaction evidence="8">
        <text>L-arginine + H(+) = agmatine + CO2</text>
        <dbReference type="Rhea" id="RHEA:17641"/>
        <dbReference type="ChEBI" id="CHEBI:15378"/>
        <dbReference type="ChEBI" id="CHEBI:16526"/>
        <dbReference type="ChEBI" id="CHEBI:32682"/>
        <dbReference type="ChEBI" id="CHEBI:58145"/>
        <dbReference type="EC" id="4.1.1.19"/>
    </reaction>
</comment>
<dbReference type="Pfam" id="PF01862">
    <property type="entry name" value="PvlArgDC"/>
    <property type="match status" value="1"/>
</dbReference>
<evidence type="ECO:0000256" key="5">
    <source>
        <dbReference type="ARBA" id="ARBA00022793"/>
    </source>
</evidence>
<organism evidence="9 10">
    <name type="scientific">Muiribacterium halophilum</name>
    <dbReference type="NCBI Taxonomy" id="2053465"/>
    <lineage>
        <taxon>Bacteria</taxon>
        <taxon>Candidatus Muiribacteriota</taxon>
        <taxon>Candidatus Muiribacteriia</taxon>
        <taxon>Candidatus Muiribacteriales</taxon>
        <taxon>Candidatus Muiribacteriaceae</taxon>
        <taxon>Candidatus Muiribacterium</taxon>
    </lineage>
</organism>
<comment type="cofactor">
    <cofactor evidence="1">
        <name>pyruvate</name>
        <dbReference type="ChEBI" id="CHEBI:15361"/>
    </cofactor>
</comment>
<evidence type="ECO:0000256" key="7">
    <source>
        <dbReference type="ARBA" id="ARBA00023317"/>
    </source>
</evidence>
<dbReference type="NCBIfam" id="TIGR00286">
    <property type="entry name" value="pyruvoyl-dependent arginine decarboxylase"/>
    <property type="match status" value="1"/>
</dbReference>
<keyword evidence="5" id="KW-0210">Decarboxylase</keyword>
<dbReference type="PANTHER" id="PTHR40438">
    <property type="entry name" value="PYRUVOYL-DEPENDENT ARGININE DECARBOXYLASE"/>
    <property type="match status" value="1"/>
</dbReference>
<evidence type="ECO:0000256" key="8">
    <source>
        <dbReference type="ARBA" id="ARBA00049309"/>
    </source>
</evidence>
<keyword evidence="7" id="KW-0670">Pyruvate</keyword>
<dbReference type="InterPro" id="IPR016105">
    <property type="entry name" value="Pyr-dep_his/arg-deCO2ase_sand"/>
</dbReference>
<evidence type="ECO:0000256" key="2">
    <source>
        <dbReference type="ARBA" id="ARBA00008611"/>
    </source>
</evidence>
<evidence type="ECO:0000256" key="4">
    <source>
        <dbReference type="ARBA" id="ARBA00014727"/>
    </source>
</evidence>
<keyword evidence="6" id="KW-0456">Lyase</keyword>
<dbReference type="Gene3D" id="3.50.20.10">
    <property type="entry name" value="Pyruvoyl-Dependent Histidine Decarboxylase, subunit B"/>
    <property type="match status" value="1"/>
</dbReference>
<dbReference type="EC" id="4.1.1.19" evidence="3"/>
<dbReference type="PANTHER" id="PTHR40438:SF1">
    <property type="entry name" value="PYRUVOYL-DEPENDENT ARGININE DECARBOXYLASE"/>
    <property type="match status" value="1"/>
</dbReference>
<evidence type="ECO:0000313" key="10">
    <source>
        <dbReference type="Proteomes" id="UP000234857"/>
    </source>
</evidence>
<evidence type="ECO:0000256" key="6">
    <source>
        <dbReference type="ARBA" id="ARBA00023239"/>
    </source>
</evidence>
<dbReference type="Gene3D" id="3.30.60.30">
    <property type="match status" value="1"/>
</dbReference>
<evidence type="ECO:0000313" key="9">
    <source>
        <dbReference type="EMBL" id="PLX15768.1"/>
    </source>
</evidence>
<dbReference type="Proteomes" id="UP000234857">
    <property type="component" value="Unassembled WGS sequence"/>
</dbReference>
<dbReference type="SFLD" id="SFLDG01170">
    <property type="entry name" value="Pyruvoyl-dependent_arginine_de"/>
    <property type="match status" value="1"/>
</dbReference>
<dbReference type="InterPro" id="IPR002724">
    <property type="entry name" value="Pyruvoyl-dep_arg_deCO2ase"/>
</dbReference>